<keyword evidence="6" id="KW-1185">Reference proteome</keyword>
<dbReference type="Gene3D" id="1.10.10.10">
    <property type="entry name" value="Winged helix-like DNA-binding domain superfamily/Winged helix DNA-binding domain"/>
    <property type="match status" value="1"/>
</dbReference>
<dbReference type="PROSITE" id="PS50995">
    <property type="entry name" value="HTH_MARR_2"/>
    <property type="match status" value="1"/>
</dbReference>
<keyword evidence="3" id="KW-0804">Transcription</keyword>
<dbReference type="InterPro" id="IPR036388">
    <property type="entry name" value="WH-like_DNA-bd_sf"/>
</dbReference>
<evidence type="ECO:0000256" key="3">
    <source>
        <dbReference type="ARBA" id="ARBA00023163"/>
    </source>
</evidence>
<dbReference type="PANTHER" id="PTHR42756">
    <property type="entry name" value="TRANSCRIPTIONAL REGULATOR, MARR"/>
    <property type="match status" value="1"/>
</dbReference>
<evidence type="ECO:0000256" key="1">
    <source>
        <dbReference type="ARBA" id="ARBA00023015"/>
    </source>
</evidence>
<dbReference type="AlphaFoldDB" id="A0A841TCK3"/>
<dbReference type="SUPFAM" id="SSF46785">
    <property type="entry name" value="Winged helix' DNA-binding domain"/>
    <property type="match status" value="1"/>
</dbReference>
<evidence type="ECO:0000256" key="2">
    <source>
        <dbReference type="ARBA" id="ARBA00023125"/>
    </source>
</evidence>
<sequence length="142" mass="16403">MADYEELVELFGLVRLHGHLWRTEWSKDNPQDISISQLQTLDLLVNEGPKASSYLAQIIGVTSGGMTVISDKLVRLGLVQRVNDENDRRVVKLEITEKGREALRDIQAKRVALMEKMYHVLNPEEFQQLLHIYRKLISAYEQ</sequence>
<dbReference type="EMBL" id="JACJVN010000021">
    <property type="protein sequence ID" value="MBB6676707.1"/>
    <property type="molecule type" value="Genomic_DNA"/>
</dbReference>
<proteinExistence type="predicted"/>
<dbReference type="InterPro" id="IPR000835">
    <property type="entry name" value="HTH_MarR-typ"/>
</dbReference>
<protein>
    <submittedName>
        <fullName evidence="5">MarR family transcriptional regulator</fullName>
    </submittedName>
</protein>
<dbReference type="Proteomes" id="UP000574133">
    <property type="component" value="Unassembled WGS sequence"/>
</dbReference>
<dbReference type="GO" id="GO:0003700">
    <property type="term" value="F:DNA-binding transcription factor activity"/>
    <property type="evidence" value="ECO:0007669"/>
    <property type="project" value="InterPro"/>
</dbReference>
<dbReference type="InterPro" id="IPR036390">
    <property type="entry name" value="WH_DNA-bd_sf"/>
</dbReference>
<accession>A0A841TCK3</accession>
<dbReference type="RefSeq" id="WP_185177995.1">
    <property type="nucleotide sequence ID" value="NZ_CBCSEP010000003.1"/>
</dbReference>
<dbReference type="Pfam" id="PF01047">
    <property type="entry name" value="MarR"/>
    <property type="match status" value="1"/>
</dbReference>
<dbReference type="GO" id="GO:0003677">
    <property type="term" value="F:DNA binding"/>
    <property type="evidence" value="ECO:0007669"/>
    <property type="project" value="UniProtKB-KW"/>
</dbReference>
<organism evidence="5 6">
    <name type="scientific">Cohnella lubricantis</name>
    <dbReference type="NCBI Taxonomy" id="2163172"/>
    <lineage>
        <taxon>Bacteria</taxon>
        <taxon>Bacillati</taxon>
        <taxon>Bacillota</taxon>
        <taxon>Bacilli</taxon>
        <taxon>Bacillales</taxon>
        <taxon>Paenibacillaceae</taxon>
        <taxon>Cohnella</taxon>
    </lineage>
</organism>
<dbReference type="SMART" id="SM00347">
    <property type="entry name" value="HTH_MARR"/>
    <property type="match status" value="1"/>
</dbReference>
<evidence type="ECO:0000313" key="5">
    <source>
        <dbReference type="EMBL" id="MBB6676707.1"/>
    </source>
</evidence>
<keyword evidence="1" id="KW-0805">Transcription regulation</keyword>
<evidence type="ECO:0000259" key="4">
    <source>
        <dbReference type="PROSITE" id="PS50995"/>
    </source>
</evidence>
<dbReference type="PRINTS" id="PR00598">
    <property type="entry name" value="HTHMARR"/>
</dbReference>
<comment type="caution">
    <text evidence="5">The sequence shown here is derived from an EMBL/GenBank/DDBJ whole genome shotgun (WGS) entry which is preliminary data.</text>
</comment>
<gene>
    <name evidence="5" type="ORF">H4Q31_05115</name>
</gene>
<name>A0A841TCK3_9BACL</name>
<evidence type="ECO:0000313" key="6">
    <source>
        <dbReference type="Proteomes" id="UP000574133"/>
    </source>
</evidence>
<reference evidence="5 6" key="1">
    <citation type="submission" date="2020-08" db="EMBL/GenBank/DDBJ databases">
        <title>Cohnella phylogeny.</title>
        <authorList>
            <person name="Dunlap C."/>
        </authorList>
    </citation>
    <scope>NUCLEOTIDE SEQUENCE [LARGE SCALE GENOMIC DNA]</scope>
    <source>
        <strain evidence="5 6">DSM 103658</strain>
    </source>
</reference>
<keyword evidence="2" id="KW-0238">DNA-binding</keyword>
<feature type="domain" description="HTH marR-type" evidence="4">
    <location>
        <begin position="3"/>
        <end position="138"/>
    </location>
</feature>
<dbReference type="PANTHER" id="PTHR42756:SF1">
    <property type="entry name" value="TRANSCRIPTIONAL REPRESSOR OF EMRAB OPERON"/>
    <property type="match status" value="1"/>
</dbReference>